<protein>
    <submittedName>
        <fullName evidence="3">Ribonucleotide reductase, beta subunit</fullName>
    </submittedName>
</protein>
<reference evidence="3 4" key="1">
    <citation type="submission" date="2011-09" db="EMBL/GenBank/DDBJ databases">
        <authorList>
            <consortium name="US DOE Joint Genome Institute (JGI-PGF)"/>
            <person name="Lucas S."/>
            <person name="Han J."/>
            <person name="Lapidus A."/>
            <person name="Cheng J.-F."/>
            <person name="Goodwin L."/>
            <person name="Pitluck S."/>
            <person name="Peters L."/>
            <person name="Land M.L."/>
            <person name="Hauser L."/>
            <person name="Brambilla E."/>
            <person name="Klenk H.-P."/>
            <person name="Woyke T.J."/>
        </authorList>
    </citation>
    <scope>NUCLEOTIDE SEQUENCE [LARGE SCALE GENOMIC DNA]</scope>
    <source>
        <strain evidence="3 4">K62</strain>
    </source>
</reference>
<feature type="region of interest" description="Disordered" evidence="2">
    <location>
        <begin position="304"/>
        <end position="337"/>
    </location>
</feature>
<evidence type="ECO:0000313" key="3">
    <source>
        <dbReference type="EMBL" id="EIE97822.1"/>
    </source>
</evidence>
<dbReference type="GO" id="GO:0009263">
    <property type="term" value="P:deoxyribonucleotide biosynthetic process"/>
    <property type="evidence" value="ECO:0007669"/>
    <property type="project" value="InterPro"/>
</dbReference>
<dbReference type="SUPFAM" id="SSF47240">
    <property type="entry name" value="Ferritin-like"/>
    <property type="match status" value="1"/>
</dbReference>
<proteinExistence type="predicted"/>
<organism evidence="3 4">
    <name type="scientific">Saccharomonospora glauca K62</name>
    <dbReference type="NCBI Taxonomy" id="928724"/>
    <lineage>
        <taxon>Bacteria</taxon>
        <taxon>Bacillati</taxon>
        <taxon>Actinomycetota</taxon>
        <taxon>Actinomycetes</taxon>
        <taxon>Pseudonocardiales</taxon>
        <taxon>Pseudonocardiaceae</taxon>
        <taxon>Saccharomonospora</taxon>
    </lineage>
</organism>
<dbReference type="EMBL" id="CM001484">
    <property type="protein sequence ID" value="EIE97822.1"/>
    <property type="molecule type" value="Genomic_DNA"/>
</dbReference>
<feature type="compositionally biased region" description="Basic and acidic residues" evidence="2">
    <location>
        <begin position="319"/>
        <end position="328"/>
    </location>
</feature>
<evidence type="ECO:0000256" key="2">
    <source>
        <dbReference type="SAM" id="MobiDB-lite"/>
    </source>
</evidence>
<dbReference type="Proteomes" id="UP000005087">
    <property type="component" value="Chromosome"/>
</dbReference>
<dbReference type="Gene3D" id="1.10.620.20">
    <property type="entry name" value="Ribonucleotide Reductase, subunit A"/>
    <property type="match status" value="1"/>
</dbReference>
<evidence type="ECO:0000256" key="1">
    <source>
        <dbReference type="ARBA" id="ARBA00001962"/>
    </source>
</evidence>
<dbReference type="Pfam" id="PF00268">
    <property type="entry name" value="Ribonuc_red_sm"/>
    <property type="match status" value="1"/>
</dbReference>
<evidence type="ECO:0000313" key="4">
    <source>
        <dbReference type="Proteomes" id="UP000005087"/>
    </source>
</evidence>
<dbReference type="eggNOG" id="COG0208">
    <property type="taxonomic scope" value="Bacteria"/>
</dbReference>
<dbReference type="RefSeq" id="WP_005462011.1">
    <property type="nucleotide sequence ID" value="NZ_CM001484.1"/>
</dbReference>
<keyword evidence="4" id="KW-1185">Reference proteome</keyword>
<dbReference type="GO" id="GO:0016491">
    <property type="term" value="F:oxidoreductase activity"/>
    <property type="evidence" value="ECO:0007669"/>
    <property type="project" value="InterPro"/>
</dbReference>
<reference evidence="4" key="2">
    <citation type="submission" date="2012-01" db="EMBL/GenBank/DDBJ databases">
        <title>Noncontiguous Finished sequence of chromosome of Saccharomonospora glauca K62.</title>
        <authorList>
            <consortium name="US DOE Joint Genome Institute"/>
            <person name="Lucas S."/>
            <person name="Han J."/>
            <person name="Lapidus A."/>
            <person name="Cheng J.-F."/>
            <person name="Goodwin L."/>
            <person name="Pitluck S."/>
            <person name="Peters L."/>
            <person name="Mikhailova N."/>
            <person name="Held B."/>
            <person name="Detter J.C."/>
            <person name="Han C."/>
            <person name="Tapia R."/>
            <person name="Land M."/>
            <person name="Hauser L."/>
            <person name="Kyrpides N."/>
            <person name="Ivanova N."/>
            <person name="Pagani I."/>
            <person name="Brambilla E.-M."/>
            <person name="Klenk H.-P."/>
            <person name="Woyke T."/>
        </authorList>
    </citation>
    <scope>NUCLEOTIDE SEQUENCE [LARGE SCALE GENOMIC DNA]</scope>
    <source>
        <strain evidence="4">K62</strain>
    </source>
</reference>
<dbReference type="InterPro" id="IPR000358">
    <property type="entry name" value="RNR_small_fam"/>
</dbReference>
<dbReference type="OrthoDB" id="5500270at2"/>
<sequence>MIDRWSRADRAAHAGKVPVSALRADAERVVASGVDAQELYRRWEQQHWTVGDLRLDEDRANWDRVPAASREVLLRLFTSFYVGEYTAVDGLAAVMAGAPDEDELVFLATQSADEARHVAFMNLVDRELMDGTEGLKARLPQLWEQLTPAYRALQRIEDAFAEDVLRRPDIDTWLRLVSVFHLLTEGVMAINGQQAVLRALRAHTELPQVEAGFIGMMRDESRHIAYGTQAARRWVKRGFEEHVLEAMELAVPHVVHIDDRPGASNPLAAKQLAKLVDRRLAAVGVSRKGREHIAAVARRTYSIEGDAADGSETQVSGHPGRDAEERGGDGSMQSKAI</sequence>
<accession>I1CYP8</accession>
<comment type="cofactor">
    <cofactor evidence="1">
        <name>Fe cation</name>
        <dbReference type="ChEBI" id="CHEBI:24875"/>
    </cofactor>
</comment>
<dbReference type="STRING" id="928724.SacglDRAFT_00884"/>
<dbReference type="InterPro" id="IPR009078">
    <property type="entry name" value="Ferritin-like_SF"/>
</dbReference>
<name>I1CYP8_9PSEU</name>
<dbReference type="AlphaFoldDB" id="I1CYP8"/>
<gene>
    <name evidence="3" type="ORF">SacglDRAFT_00884</name>
</gene>
<dbReference type="HOGENOM" id="CLU_865539_0_0_11"/>
<dbReference type="InterPro" id="IPR012348">
    <property type="entry name" value="RNR-like"/>
</dbReference>